<dbReference type="Gene3D" id="2.130.10.10">
    <property type="entry name" value="YVTN repeat-like/Quinoprotein amine dehydrogenase"/>
    <property type="match status" value="1"/>
</dbReference>
<comment type="caution">
    <text evidence="1">The sequence shown here is derived from an EMBL/GenBank/DDBJ whole genome shotgun (WGS) entry which is preliminary data.</text>
</comment>
<dbReference type="PANTHER" id="PTHR31270">
    <property type="entry name" value="GLUTAMINYL-PEPTIDE CYCLOTRANSFERASE"/>
    <property type="match status" value="1"/>
</dbReference>
<name>F3L3C5_9GAMM</name>
<accession>F3L3C5</accession>
<sequence>MKVILRFWVLLFFAPYITIAQPVTQLSFQIVDQQSQDRDAFVQGLAFDQSHLYLGTGGYGSSYIAKINSSTGHTIVQESLPARYFGEGVTVLGDLLYQLTWRSGTGFVRDRETLQVIEQFRIAGEAWGITNDGTHLIVSNGSAALTVYTPEGIKPVRSITVTEEGRRIQRLNELEYIDGLVWANIWYEDRVVVINPQSGEVVASLNLEGLLPKKERLPNTDVLNGIGYDATNNSVWFTGKRWPWRYQLEILPERPKFLPTEP</sequence>
<organism evidence="1 2">
    <name type="scientific">Aequoribacter fuscus</name>
    <dbReference type="NCBI Taxonomy" id="2518989"/>
    <lineage>
        <taxon>Bacteria</taxon>
        <taxon>Pseudomonadati</taxon>
        <taxon>Pseudomonadota</taxon>
        <taxon>Gammaproteobacteria</taxon>
        <taxon>Cellvibrionales</taxon>
        <taxon>Halieaceae</taxon>
        <taxon>Aequoribacter</taxon>
    </lineage>
</organism>
<dbReference type="RefSeq" id="WP_009576292.1">
    <property type="nucleotide sequence ID" value="NZ_AEIG01000062.1"/>
</dbReference>
<evidence type="ECO:0000313" key="2">
    <source>
        <dbReference type="Proteomes" id="UP000005615"/>
    </source>
</evidence>
<dbReference type="Proteomes" id="UP000005615">
    <property type="component" value="Unassembled WGS sequence"/>
</dbReference>
<dbReference type="STRING" id="2518989.IMCC3088_2117"/>
<dbReference type="SUPFAM" id="SSF50969">
    <property type="entry name" value="YVTN repeat-like/Quinoprotein amine dehydrogenase"/>
    <property type="match status" value="1"/>
</dbReference>
<reference evidence="1 2" key="1">
    <citation type="journal article" date="2011" name="J. Bacteriol.">
        <title>Genome sequence of strain IMCC3088, a proteorhodopsin-containing marine bacterium belonging to the OM60/NOR5 clade.</title>
        <authorList>
            <person name="Jang Y."/>
            <person name="Oh H.M."/>
            <person name="Kang I."/>
            <person name="Lee K."/>
            <person name="Yang S.J."/>
            <person name="Cho J.C."/>
        </authorList>
    </citation>
    <scope>NUCLEOTIDE SEQUENCE [LARGE SCALE GENOMIC DNA]</scope>
    <source>
        <strain evidence="1 2">IMCC3088</strain>
    </source>
</reference>
<keyword evidence="2" id="KW-1185">Reference proteome</keyword>
<evidence type="ECO:0000313" key="1">
    <source>
        <dbReference type="EMBL" id="EGG29197.1"/>
    </source>
</evidence>
<dbReference type="Pfam" id="PF05096">
    <property type="entry name" value="Glu_cyclase_2"/>
    <property type="match status" value="1"/>
</dbReference>
<dbReference type="PANTHER" id="PTHR31270:SF1">
    <property type="entry name" value="GLUTAMINYL-PEPTIDE CYCLOTRANSFERASE"/>
    <property type="match status" value="1"/>
</dbReference>
<dbReference type="InterPro" id="IPR011044">
    <property type="entry name" value="Quino_amine_DH_bsu"/>
</dbReference>
<dbReference type="OrthoDB" id="9783700at2"/>
<protein>
    <submittedName>
        <fullName evidence="1">Glutamine cyclotransferase</fullName>
    </submittedName>
</protein>
<dbReference type="InterPro" id="IPR007788">
    <property type="entry name" value="QCT"/>
</dbReference>
<dbReference type="EMBL" id="AEIG01000062">
    <property type="protein sequence ID" value="EGG29197.1"/>
    <property type="molecule type" value="Genomic_DNA"/>
</dbReference>
<dbReference type="eggNOG" id="COG3823">
    <property type="taxonomic scope" value="Bacteria"/>
</dbReference>
<gene>
    <name evidence="1" type="ORF">IMCC3088_2117</name>
</gene>
<proteinExistence type="predicted"/>
<dbReference type="InterPro" id="IPR015943">
    <property type="entry name" value="WD40/YVTN_repeat-like_dom_sf"/>
</dbReference>
<keyword evidence="1" id="KW-0808">Transferase</keyword>
<dbReference type="AlphaFoldDB" id="F3L3C5"/>
<dbReference type="GO" id="GO:0016603">
    <property type="term" value="F:glutaminyl-peptide cyclotransferase activity"/>
    <property type="evidence" value="ECO:0007669"/>
    <property type="project" value="InterPro"/>
</dbReference>